<dbReference type="SMART" id="SM00382">
    <property type="entry name" value="AAA"/>
    <property type="match status" value="1"/>
</dbReference>
<accession>A0A2T0WVA3</accession>
<proteinExistence type="predicted"/>
<dbReference type="OrthoDB" id="9814769at2"/>
<dbReference type="Proteomes" id="UP000238157">
    <property type="component" value="Unassembled WGS sequence"/>
</dbReference>
<dbReference type="GO" id="GO:0005524">
    <property type="term" value="F:ATP binding"/>
    <property type="evidence" value="ECO:0007669"/>
    <property type="project" value="InterPro"/>
</dbReference>
<evidence type="ECO:0000313" key="4">
    <source>
        <dbReference type="Proteomes" id="UP000238157"/>
    </source>
</evidence>
<dbReference type="SUPFAM" id="SSF52540">
    <property type="entry name" value="P-loop containing nucleoside triphosphate hydrolases"/>
    <property type="match status" value="1"/>
</dbReference>
<evidence type="ECO:0000256" key="1">
    <source>
        <dbReference type="SAM" id="Coils"/>
    </source>
</evidence>
<dbReference type="GO" id="GO:0016887">
    <property type="term" value="F:ATP hydrolysis activity"/>
    <property type="evidence" value="ECO:0007669"/>
    <property type="project" value="InterPro"/>
</dbReference>
<sequence length="1618" mass="186597">METNIERGTYEIIQGRLQQQRSQLIERLQKLNRERQQIFGAVDFKLLSNVRINTQHNCIARDIVSVGGICLFGYNVRLGLKSVLEVADVFSAFRFTENEFHPLSLDIIQDKSFADELQNLYKFYRYTQFSRFFVKGNFLYMVFQLSESPTDIKAFKWLIEEEKLQFLNSRSAAEVTFPLQHEFEWVRATRDMQRIGKNPHVSVVDKVFVETTKGNLTIKVEDNTDDGLGIYSEDVEHADQSLDDGEIHYCDLGNLVLLKIRPYLESDRYFIFNHRIKNVVRVDTLRDAGILLPDDQGIMLSNGYYLQTGENKIFDRKIEGVKFLRKIQSPNGEDYLFIFYEEKNHDFVILSYNVIEQTVKTPIFCNGFTLFNDGELCYFNTEKDPSKHHLIQIWQTPYTKELLPNEAFKDHELYKIGNRPIVKAMAEIQELVVLLNKEDSYNGLYEDIEKRSQSILDGYFWLKNNAPEGLQQPLQQVKEIALSAIDEYEKVVQIRENTVATSNKVKEKVEKILFDTRSANFDSLDKYVSLLSQMRGIRGEIIGLKNLRYIDMEMVDQLEDQMSKRSEELSKGCVQFLLQDNALEYYQTQMEQLTESVGGLSKVIDAKELEKELNALSLQLELLIDIVNNLNVEDTAHSTQIIENISLIFAQLNQQRVALNNRRRQLGEREARADFQAQMTLFEQSIVNYLDLANDPVKCDEYLTKLSIQLEELEGRFVDFDEFIDKISEKRESVYAAFESKKVNLTEARNRRTNSLFSSAERILKSIKSRAGSFETDVEINGYFASDLMIEKVRDVASQLQQLDDAAKSEDLLYQLQVLQQESIRALKDRNELFEDGNQVIKLGEYRFAVNQQKLDLTLVIKERQYYFHLTGTSYYEQVNAPEIEALKDLWEQELPSENQTVHRTEYLAWQVFHTLDKSKPLTEAELISSIAKYTSKHYGEGYVKGVHDQDALLILKTLLEKDRDLGLLRFAADTRVLAQLFWHFFAEDQKAFFKKQFVFLNLLKQAFSHSREELHLLETLRKAISQFSKAHKLFESTDPYQAALYLAEEQASEGVVMEANAFDLLQNFKKELKSKNADLTFTEAQQEIAAFPAEVWHLSRQWLSTYAENQQLSLPDSILDEATAYIVTKAANIQSVQQISGKASLEGLKEAIGQQDGEENLYQFDYHDFTRRLKHFTEEIQPRYQQLQSLKHQLILQKRQALRLHEFQTQVLTSFVRNKLINQVYFPLIGANFAKQLGAFGADKRTDRSGMLLLISPPGYGKTTLMEYVADRLGLIFMKINGPSIGHEITSVDPSEARNAATRQELQKLNLAFEMSDNVMLYLDDIQHCNPEFLQKFISLADGQRKIEGVFNGVSKTYDFRGKRFCVVMAGNPYTESGDKFQIPDMLSNRADIYNLGDTASNRADLFKLSLIENGLTSNSHLKSITQYGLDNLYKLVEFIESEQQQLPDLEGNITSQEIQDCVQVLRKTMVIRDVVLKVNAQYIASAAMSDDYRTEPPFKLQGSYRDMNKLMGQVVPILNDGEITQLLLDHYQNESQTLTSDAESNLLKLSEMMDLLDPKKLARWEAIKTAFVRNNRVKGMGDSDRMAQVIGQMTLFVEGLEGIKNALNQFNKNDKL</sequence>
<feature type="domain" description="AAA+ ATPase" evidence="2">
    <location>
        <begin position="1249"/>
        <end position="1398"/>
    </location>
</feature>
<comment type="caution">
    <text evidence="3">The sequence shown here is derived from an EMBL/GenBank/DDBJ whole genome shotgun (WGS) entry which is preliminary data.</text>
</comment>
<reference evidence="3 4" key="1">
    <citation type="submission" date="2018-03" db="EMBL/GenBank/DDBJ databases">
        <title>Genomic Encyclopedia of Archaeal and Bacterial Type Strains, Phase II (KMG-II): from individual species to whole genera.</title>
        <authorList>
            <person name="Goeker M."/>
        </authorList>
    </citation>
    <scope>NUCLEOTIDE SEQUENCE [LARGE SCALE GENOMIC DNA]</scope>
    <source>
        <strain evidence="3 4">DSM 27929</strain>
    </source>
</reference>
<feature type="coiled-coil region" evidence="1">
    <location>
        <begin position="606"/>
        <end position="669"/>
    </location>
</feature>
<keyword evidence="4" id="KW-1185">Reference proteome</keyword>
<dbReference type="InterPro" id="IPR003959">
    <property type="entry name" value="ATPase_AAA_core"/>
</dbReference>
<name>A0A2T0WVA3_9BACT</name>
<dbReference type="Pfam" id="PF00004">
    <property type="entry name" value="AAA"/>
    <property type="match status" value="1"/>
</dbReference>
<organism evidence="3 4">
    <name type="scientific">Mongoliibacter ruber</name>
    <dbReference type="NCBI Taxonomy" id="1750599"/>
    <lineage>
        <taxon>Bacteria</taxon>
        <taxon>Pseudomonadati</taxon>
        <taxon>Bacteroidota</taxon>
        <taxon>Cytophagia</taxon>
        <taxon>Cytophagales</taxon>
        <taxon>Cyclobacteriaceae</taxon>
        <taxon>Mongoliibacter</taxon>
    </lineage>
</organism>
<dbReference type="Pfam" id="PF25472">
    <property type="entry name" value="DUF7902"/>
    <property type="match status" value="1"/>
</dbReference>
<dbReference type="Pfam" id="PF12458">
    <property type="entry name" value="DUF3686"/>
    <property type="match status" value="1"/>
</dbReference>
<dbReference type="RefSeq" id="WP_106131871.1">
    <property type="nucleotide sequence ID" value="NZ_PVTR01000001.1"/>
</dbReference>
<protein>
    <submittedName>
        <fullName evidence="3">ATPase family protein associated with various cellular activities (AAA)</fullName>
    </submittedName>
</protein>
<evidence type="ECO:0000259" key="2">
    <source>
        <dbReference type="SMART" id="SM00382"/>
    </source>
</evidence>
<dbReference type="InterPro" id="IPR057224">
    <property type="entry name" value="DUF7902"/>
</dbReference>
<dbReference type="InterPro" id="IPR020958">
    <property type="entry name" value="DUF3686"/>
</dbReference>
<dbReference type="InterPro" id="IPR027417">
    <property type="entry name" value="P-loop_NTPase"/>
</dbReference>
<dbReference type="Gene3D" id="3.40.50.300">
    <property type="entry name" value="P-loop containing nucleotide triphosphate hydrolases"/>
    <property type="match status" value="1"/>
</dbReference>
<dbReference type="CDD" id="cd00009">
    <property type="entry name" value="AAA"/>
    <property type="match status" value="1"/>
</dbReference>
<dbReference type="EMBL" id="PVTR01000001">
    <property type="protein sequence ID" value="PRY90633.1"/>
    <property type="molecule type" value="Genomic_DNA"/>
</dbReference>
<evidence type="ECO:0000313" key="3">
    <source>
        <dbReference type="EMBL" id="PRY90633.1"/>
    </source>
</evidence>
<keyword evidence="1" id="KW-0175">Coiled coil</keyword>
<gene>
    <name evidence="3" type="ORF">CLW00_101297</name>
</gene>
<dbReference type="InterPro" id="IPR003593">
    <property type="entry name" value="AAA+_ATPase"/>
</dbReference>